<dbReference type="GO" id="GO:0008168">
    <property type="term" value="F:methyltransferase activity"/>
    <property type="evidence" value="ECO:0007669"/>
    <property type="project" value="UniProtKB-KW"/>
</dbReference>
<dbReference type="OrthoDB" id="3514105at2"/>
<dbReference type="Proteomes" id="UP000250434">
    <property type="component" value="Chromosome"/>
</dbReference>
<dbReference type="AlphaFoldDB" id="A0A344LCJ4"/>
<dbReference type="InterPro" id="IPR029063">
    <property type="entry name" value="SAM-dependent_MTases_sf"/>
</dbReference>
<dbReference type="PIRSF" id="PIRSF017393">
    <property type="entry name" value="MTase_SAV2177"/>
    <property type="match status" value="1"/>
</dbReference>
<keyword evidence="1" id="KW-0489">Methyltransferase</keyword>
<name>A0A344LCJ4_9PSEU</name>
<dbReference type="InterPro" id="IPR006764">
    <property type="entry name" value="SAM_dep_MeTrfase_SAV2177_type"/>
</dbReference>
<dbReference type="GO" id="GO:0032259">
    <property type="term" value="P:methylation"/>
    <property type="evidence" value="ECO:0007669"/>
    <property type="project" value="UniProtKB-KW"/>
</dbReference>
<sequence length="283" mass="30803">MTEQDEPAFAPQGIDLERPNAARVYDWFLGGTANWAIDREFGEKALKAVPHGRMNARVNREFLGRAVTYAVRNGITQFLDLGSGVPTVGNVHEVADKLDSSTRCVYVDNEPVAVAHSKILLEENGDPSRHAVLHGDLRDVENVWEQAFATGVLDPAKPLGLLMVAVLHFVSPEDGGEAAVARYRELLPPGSLLIMSHGTTDGVPPEHLVQLQAVHEQYKQSSTPVTLRTRAEFTALFGDFAVVDPGVVWLPEWRLDEAESEATAEVAHNPPASFMLGGVARKG</sequence>
<dbReference type="RefSeq" id="WP_113695004.1">
    <property type="nucleotide sequence ID" value="NZ_CP015163.1"/>
</dbReference>
<evidence type="ECO:0000313" key="2">
    <source>
        <dbReference type="Proteomes" id="UP000250434"/>
    </source>
</evidence>
<organism evidence="1 2">
    <name type="scientific">Amycolatopsis albispora</name>
    <dbReference type="NCBI Taxonomy" id="1804986"/>
    <lineage>
        <taxon>Bacteria</taxon>
        <taxon>Bacillati</taxon>
        <taxon>Actinomycetota</taxon>
        <taxon>Actinomycetes</taxon>
        <taxon>Pseudonocardiales</taxon>
        <taxon>Pseudonocardiaceae</taxon>
        <taxon>Amycolatopsis</taxon>
    </lineage>
</organism>
<dbReference type="KEGG" id="aab:A4R43_27505"/>
<protein>
    <submittedName>
        <fullName evidence="1">Methyltransferase</fullName>
    </submittedName>
</protein>
<accession>A0A344LCJ4</accession>
<dbReference type="Gene3D" id="3.40.50.150">
    <property type="entry name" value="Vaccinia Virus protein VP39"/>
    <property type="match status" value="1"/>
</dbReference>
<reference evidence="1 2" key="1">
    <citation type="submission" date="2016-04" db="EMBL/GenBank/DDBJ databases">
        <title>Complete genome sequence and analysis of deep-sea sediment isolate, Amycolatopsis sp. WP1.</title>
        <authorList>
            <person name="Wang H."/>
            <person name="Chen S."/>
            <person name="Wu Q."/>
        </authorList>
    </citation>
    <scope>NUCLEOTIDE SEQUENCE [LARGE SCALE GENOMIC DNA]</scope>
    <source>
        <strain evidence="1 2">WP1</strain>
    </source>
</reference>
<keyword evidence="1" id="KW-0808">Transferase</keyword>
<dbReference type="EMBL" id="CP015163">
    <property type="protein sequence ID" value="AXB45768.1"/>
    <property type="molecule type" value="Genomic_DNA"/>
</dbReference>
<evidence type="ECO:0000313" key="1">
    <source>
        <dbReference type="EMBL" id="AXB45768.1"/>
    </source>
</evidence>
<gene>
    <name evidence="1" type="ORF">A4R43_27505</name>
</gene>
<dbReference type="Pfam" id="PF04672">
    <property type="entry name" value="Methyltransf_19"/>
    <property type="match status" value="1"/>
</dbReference>
<proteinExistence type="predicted"/>
<dbReference type="SUPFAM" id="SSF53335">
    <property type="entry name" value="S-adenosyl-L-methionine-dependent methyltransferases"/>
    <property type="match status" value="1"/>
</dbReference>
<keyword evidence="2" id="KW-1185">Reference proteome</keyword>